<keyword evidence="6" id="KW-0813">Transport</keyword>
<dbReference type="NCBIfam" id="TIGR00773">
    <property type="entry name" value="NhaA"/>
    <property type="match status" value="1"/>
</dbReference>
<feature type="transmembrane region" description="Helical" evidence="6">
    <location>
        <begin position="413"/>
        <end position="433"/>
    </location>
</feature>
<proteinExistence type="inferred from homology"/>
<dbReference type="EMBL" id="VCPD01000005">
    <property type="protein sequence ID" value="TMV06571.1"/>
    <property type="molecule type" value="Genomic_DNA"/>
</dbReference>
<feature type="transmembrane region" description="Helical" evidence="6">
    <location>
        <begin position="77"/>
        <end position="98"/>
    </location>
</feature>
<keyword evidence="8" id="KW-1185">Reference proteome</keyword>
<evidence type="ECO:0000313" key="8">
    <source>
        <dbReference type="Proteomes" id="UP001193035"/>
    </source>
</evidence>
<feature type="transmembrane region" description="Helical" evidence="6">
    <location>
        <begin position="170"/>
        <end position="189"/>
    </location>
</feature>
<evidence type="ECO:0000256" key="6">
    <source>
        <dbReference type="HAMAP-Rule" id="MF_01844"/>
    </source>
</evidence>
<name>A0ABY2WWC1_9RHOB</name>
<evidence type="ECO:0000313" key="7">
    <source>
        <dbReference type="EMBL" id="TMV06571.1"/>
    </source>
</evidence>
<evidence type="ECO:0000256" key="1">
    <source>
        <dbReference type="ARBA" id="ARBA00004429"/>
    </source>
</evidence>
<feature type="transmembrane region" description="Helical" evidence="6">
    <location>
        <begin position="221"/>
        <end position="250"/>
    </location>
</feature>
<comment type="similarity">
    <text evidence="6">Belongs to the NhaA Na(+)/H(+) (TC 2.A.33) antiporter family.</text>
</comment>
<evidence type="ECO:0000256" key="3">
    <source>
        <dbReference type="ARBA" id="ARBA00022692"/>
    </source>
</evidence>
<protein>
    <recommendedName>
        <fullName evidence="6">Na(+)/H(+) antiporter NhaA</fullName>
    </recommendedName>
    <alternativeName>
        <fullName evidence="6">Sodium/proton antiporter NhaA</fullName>
    </alternativeName>
</protein>
<keyword evidence="4 6" id="KW-1133">Transmembrane helix</keyword>
<feature type="transmembrane region" description="Helical" evidence="6">
    <location>
        <begin position="340"/>
        <end position="363"/>
    </location>
</feature>
<dbReference type="Proteomes" id="UP001193035">
    <property type="component" value="Unassembled WGS sequence"/>
</dbReference>
<dbReference type="PANTHER" id="PTHR30341">
    <property type="entry name" value="SODIUM ION/PROTON ANTIPORTER NHAA-RELATED"/>
    <property type="match status" value="1"/>
</dbReference>
<sequence length="451" mass="47429">MIDNYESLPHETADVVTKPFARFLKIEAAAGGLLLLAVLLALAMANSPWQVAFLGFWETSIGLTFGSLDFTRSLRHWINDGLMTLFFFVLSLELKRGIILGELRDPRQAALPFAAAVGGMVVPVALYLTLMSGKPGMHGWGTVMATDTAFVIGCLALFGSRIPPTLRLFLLSLAIFDDVGAILVVALGYGKALTWSALGLGLLGIGIVAGASRLGIRSVPVYFFLGAAVWLCFDASGVHATIAGVILGLMTPTRIWVSDVRLRAILGRVLAAPAGDHRQGDAAGQRDLREAGRALTESLSPVERLEMMLHPWVGFAIMPIFALANGGVTIDGADFGQPVSLAIIVSLVLGKPIGVLGFSWLAVRSGLAVLAPGLTWPFIIAGSFLTGTGFTMSLFIAGLAFNQTTLDASKLGILSGSATAAIIGVLILVWLTLRTARTSGTTGAGNQGRET</sequence>
<gene>
    <name evidence="6 7" type="primary">nhaA</name>
    <name evidence="7" type="ORF">FGK63_15650</name>
</gene>
<keyword evidence="2 6" id="KW-1003">Cell membrane</keyword>
<dbReference type="InterPro" id="IPR023171">
    <property type="entry name" value="Na/H_antiporter_dom_sf"/>
</dbReference>
<dbReference type="RefSeq" id="WP_138843909.1">
    <property type="nucleotide sequence ID" value="NZ_VCPD01000005.1"/>
</dbReference>
<feature type="transmembrane region" description="Helical" evidence="6">
    <location>
        <begin position="110"/>
        <end position="131"/>
    </location>
</feature>
<keyword evidence="3 6" id="KW-0812">Transmembrane</keyword>
<comment type="subcellular location">
    <subcellularLocation>
        <location evidence="1">Cell inner membrane</location>
        <topology evidence="1">Multi-pass membrane protein</topology>
    </subcellularLocation>
    <subcellularLocation>
        <location evidence="6">Cell membrane</location>
        <topology evidence="6">Multi-pass membrane protein</topology>
    </subcellularLocation>
</comment>
<dbReference type="PANTHER" id="PTHR30341:SF0">
    <property type="entry name" value="NA(+)_H(+) ANTIPORTER NHAA"/>
    <property type="match status" value="1"/>
</dbReference>
<accession>A0ABY2WWC1</accession>
<feature type="transmembrane region" description="Helical" evidence="6">
    <location>
        <begin position="137"/>
        <end position="158"/>
    </location>
</feature>
<feature type="transmembrane region" description="Helical" evidence="6">
    <location>
        <begin position="309"/>
        <end position="328"/>
    </location>
</feature>
<dbReference type="InterPro" id="IPR004670">
    <property type="entry name" value="NhaA"/>
</dbReference>
<feature type="transmembrane region" description="Helical" evidence="6">
    <location>
        <begin position="375"/>
        <end position="401"/>
    </location>
</feature>
<keyword evidence="6" id="KW-0406">Ion transport</keyword>
<dbReference type="Gene3D" id="1.20.1530.10">
    <property type="entry name" value="Na+/H+ antiporter like domain"/>
    <property type="match status" value="1"/>
</dbReference>
<organism evidence="7 8">
    <name type="scientific">Ruegeria sediminis</name>
    <dbReference type="NCBI Taxonomy" id="2583820"/>
    <lineage>
        <taxon>Bacteria</taxon>
        <taxon>Pseudomonadati</taxon>
        <taxon>Pseudomonadota</taxon>
        <taxon>Alphaproteobacteria</taxon>
        <taxon>Rhodobacterales</taxon>
        <taxon>Roseobacteraceae</taxon>
        <taxon>Ruegeria</taxon>
    </lineage>
</organism>
<keyword evidence="5 6" id="KW-0472">Membrane</keyword>
<dbReference type="HAMAP" id="MF_01844">
    <property type="entry name" value="NhaA"/>
    <property type="match status" value="1"/>
</dbReference>
<comment type="caution">
    <text evidence="7">The sequence shown here is derived from an EMBL/GenBank/DDBJ whole genome shotgun (WGS) entry which is preliminary data.</text>
</comment>
<keyword evidence="6" id="KW-0050">Antiport</keyword>
<evidence type="ECO:0000256" key="4">
    <source>
        <dbReference type="ARBA" id="ARBA00022989"/>
    </source>
</evidence>
<dbReference type="Pfam" id="PF06965">
    <property type="entry name" value="Na_H_antiport_1"/>
    <property type="match status" value="1"/>
</dbReference>
<keyword evidence="6" id="KW-0739">Sodium transport</keyword>
<keyword evidence="6" id="KW-0915">Sodium</keyword>
<comment type="function">
    <text evidence="6">Na(+)/H(+) antiporter that extrudes sodium in exchange for external protons.</text>
</comment>
<evidence type="ECO:0000256" key="5">
    <source>
        <dbReference type="ARBA" id="ARBA00023136"/>
    </source>
</evidence>
<comment type="catalytic activity">
    <reaction evidence="6">
        <text>Na(+)(in) + 2 H(+)(out) = Na(+)(out) + 2 H(+)(in)</text>
        <dbReference type="Rhea" id="RHEA:29251"/>
        <dbReference type="ChEBI" id="CHEBI:15378"/>
        <dbReference type="ChEBI" id="CHEBI:29101"/>
    </reaction>
</comment>
<feature type="transmembrane region" description="Helical" evidence="6">
    <location>
        <begin position="195"/>
        <end position="214"/>
    </location>
</feature>
<evidence type="ECO:0000256" key="2">
    <source>
        <dbReference type="ARBA" id="ARBA00022475"/>
    </source>
</evidence>
<reference evidence="7 8" key="1">
    <citation type="submission" date="2019-05" db="EMBL/GenBank/DDBJ databases">
        <title>Ruegeria sp. nov., isolated from tidal flat.</title>
        <authorList>
            <person name="Kim W."/>
        </authorList>
    </citation>
    <scope>NUCLEOTIDE SEQUENCE [LARGE SCALE GENOMIC DNA]</scope>
    <source>
        <strain evidence="7 8">CAU 1488</strain>
    </source>
</reference>